<comment type="caution">
    <text evidence="3">The sequence shown here is derived from an EMBL/GenBank/DDBJ whole genome shotgun (WGS) entry which is preliminary data.</text>
</comment>
<keyword evidence="2" id="KW-0732">Signal</keyword>
<gene>
    <name evidence="3" type="ORF">AB1Y20_022810</name>
</gene>
<name>A0AB34JCK4_PRYPA</name>
<feature type="chain" id="PRO_5044255926" evidence="2">
    <location>
        <begin position="18"/>
        <end position="265"/>
    </location>
</feature>
<protein>
    <submittedName>
        <fullName evidence="3">Uncharacterized protein</fullName>
    </submittedName>
</protein>
<reference evidence="3 4" key="1">
    <citation type="journal article" date="2024" name="Science">
        <title>Giant polyketide synthase enzymes in the biosynthesis of giant marine polyether toxins.</title>
        <authorList>
            <person name="Fallon T.R."/>
            <person name="Shende V.V."/>
            <person name="Wierzbicki I.H."/>
            <person name="Pendleton A.L."/>
            <person name="Watervoot N.F."/>
            <person name="Auber R.P."/>
            <person name="Gonzalez D.J."/>
            <person name="Wisecaver J.H."/>
            <person name="Moore B.S."/>
        </authorList>
    </citation>
    <scope>NUCLEOTIDE SEQUENCE [LARGE SCALE GENOMIC DNA]</scope>
    <source>
        <strain evidence="3 4">12B1</strain>
    </source>
</reference>
<feature type="signal peptide" evidence="2">
    <location>
        <begin position="1"/>
        <end position="17"/>
    </location>
</feature>
<sequence>MWASLVVILFGVALSGAVLFAAAYYAQRQPQQVDPHGSPILVPGGDGAARTLLLPSSAFVLSMRNHAELRRAALASRLKDSAAELRKLWAAKPEAARLATLRHQREEVCLAVGGFIGGDCSLLQAACPELSDEGLARLAHSHEAMLKLFGQLAEREARLVAPRSAEFSALEEKVGLHLKALGGTKQERSSRESFLPLFRRSCLVAFAIAVLEDGTTNKQRSEERRRFGMQLVKGLGMWVLTACIMRFVPQLLESIDWSALFLGFV</sequence>
<evidence type="ECO:0000313" key="4">
    <source>
        <dbReference type="Proteomes" id="UP001515480"/>
    </source>
</evidence>
<evidence type="ECO:0000256" key="1">
    <source>
        <dbReference type="SAM" id="Phobius"/>
    </source>
</evidence>
<keyword evidence="1" id="KW-1133">Transmembrane helix</keyword>
<evidence type="ECO:0000313" key="3">
    <source>
        <dbReference type="EMBL" id="KAL1519281.1"/>
    </source>
</evidence>
<organism evidence="3 4">
    <name type="scientific">Prymnesium parvum</name>
    <name type="common">Toxic golden alga</name>
    <dbReference type="NCBI Taxonomy" id="97485"/>
    <lineage>
        <taxon>Eukaryota</taxon>
        <taxon>Haptista</taxon>
        <taxon>Haptophyta</taxon>
        <taxon>Prymnesiophyceae</taxon>
        <taxon>Prymnesiales</taxon>
        <taxon>Prymnesiaceae</taxon>
        <taxon>Prymnesium</taxon>
    </lineage>
</organism>
<keyword evidence="1" id="KW-0812">Transmembrane</keyword>
<dbReference type="AlphaFoldDB" id="A0AB34JCK4"/>
<dbReference type="EMBL" id="JBGBPQ010000009">
    <property type="protein sequence ID" value="KAL1519281.1"/>
    <property type="molecule type" value="Genomic_DNA"/>
</dbReference>
<accession>A0AB34JCK4</accession>
<keyword evidence="4" id="KW-1185">Reference proteome</keyword>
<proteinExistence type="predicted"/>
<keyword evidence="1" id="KW-0472">Membrane</keyword>
<dbReference type="Proteomes" id="UP001515480">
    <property type="component" value="Unassembled WGS sequence"/>
</dbReference>
<feature type="transmembrane region" description="Helical" evidence="1">
    <location>
        <begin position="231"/>
        <end position="248"/>
    </location>
</feature>
<evidence type="ECO:0000256" key="2">
    <source>
        <dbReference type="SAM" id="SignalP"/>
    </source>
</evidence>